<keyword evidence="1" id="KW-0732">Signal</keyword>
<reference evidence="2 3" key="1">
    <citation type="submission" date="2019-08" db="EMBL/GenBank/DDBJ databases">
        <authorList>
            <person name="Shi S."/>
        </authorList>
    </citation>
    <scope>NUCLEOTIDE SEQUENCE [LARGE SCALE GENOMIC DNA]</scope>
    <source>
        <strain evidence="2 3">GY10130</strain>
    </source>
</reference>
<gene>
    <name evidence="2" type="ORF">FVR03_09070</name>
</gene>
<sequence length="183" mass="21213">MEKILAVVFSCLFFSSANGQTESSQKEDYTSLYLATIENLDYLKSSNEPQYFELTENTEKIKDKITVKNITFPTGKELTKLALKEKNGLTIWRVVHKVIADDTVDINIGPVDYTARRGVFFYNGRPYFTKINLAISCGGTERYQPTQRFAFDHVKQEWNAIAYVKPKTFRERLLEEQQKMKNN</sequence>
<dbReference type="Proteomes" id="UP000321926">
    <property type="component" value="Unassembled WGS sequence"/>
</dbReference>
<evidence type="ECO:0000256" key="1">
    <source>
        <dbReference type="SAM" id="SignalP"/>
    </source>
</evidence>
<dbReference type="RefSeq" id="WP_147921428.1">
    <property type="nucleotide sequence ID" value="NZ_VRTY01000027.1"/>
</dbReference>
<name>A0A5C8KC32_9BACT</name>
<protein>
    <submittedName>
        <fullName evidence="2">Uncharacterized protein</fullName>
    </submittedName>
</protein>
<dbReference type="OrthoDB" id="979381at2"/>
<comment type="caution">
    <text evidence="2">The sequence shown here is derived from an EMBL/GenBank/DDBJ whole genome shotgun (WGS) entry which is preliminary data.</text>
</comment>
<evidence type="ECO:0000313" key="2">
    <source>
        <dbReference type="EMBL" id="TXK47685.1"/>
    </source>
</evidence>
<organism evidence="2 3">
    <name type="scientific">Pontibacter qinzhouensis</name>
    <dbReference type="NCBI Taxonomy" id="2603253"/>
    <lineage>
        <taxon>Bacteria</taxon>
        <taxon>Pseudomonadati</taxon>
        <taxon>Bacteroidota</taxon>
        <taxon>Cytophagia</taxon>
        <taxon>Cytophagales</taxon>
        <taxon>Hymenobacteraceae</taxon>
        <taxon>Pontibacter</taxon>
    </lineage>
</organism>
<accession>A0A5C8KC32</accession>
<dbReference type="AlphaFoldDB" id="A0A5C8KC32"/>
<feature type="chain" id="PRO_5023100029" evidence="1">
    <location>
        <begin position="20"/>
        <end position="183"/>
    </location>
</feature>
<proteinExistence type="predicted"/>
<feature type="signal peptide" evidence="1">
    <location>
        <begin position="1"/>
        <end position="19"/>
    </location>
</feature>
<dbReference type="EMBL" id="VRTY01000027">
    <property type="protein sequence ID" value="TXK47685.1"/>
    <property type="molecule type" value="Genomic_DNA"/>
</dbReference>
<keyword evidence="3" id="KW-1185">Reference proteome</keyword>
<evidence type="ECO:0000313" key="3">
    <source>
        <dbReference type="Proteomes" id="UP000321926"/>
    </source>
</evidence>